<keyword evidence="9" id="KW-0902">Two-component regulatory system</keyword>
<dbReference type="CDD" id="cd00075">
    <property type="entry name" value="HATPase"/>
    <property type="match status" value="1"/>
</dbReference>
<dbReference type="SMART" id="SM00388">
    <property type="entry name" value="HisKA"/>
    <property type="match status" value="1"/>
</dbReference>
<dbReference type="PANTHER" id="PTHR45436:SF5">
    <property type="entry name" value="SENSOR HISTIDINE KINASE TRCS"/>
    <property type="match status" value="1"/>
</dbReference>
<keyword evidence="6 11" id="KW-0812">Transmembrane</keyword>
<name>A0A3N1D3M8_9ACTN</name>
<evidence type="ECO:0000256" key="9">
    <source>
        <dbReference type="ARBA" id="ARBA00023012"/>
    </source>
</evidence>
<dbReference type="SMART" id="SM00304">
    <property type="entry name" value="HAMP"/>
    <property type="match status" value="1"/>
</dbReference>
<dbReference type="InterPro" id="IPR036097">
    <property type="entry name" value="HisK_dim/P_sf"/>
</dbReference>
<dbReference type="SMART" id="SM00387">
    <property type="entry name" value="HATPase_c"/>
    <property type="match status" value="1"/>
</dbReference>
<evidence type="ECO:0000256" key="7">
    <source>
        <dbReference type="ARBA" id="ARBA00022777"/>
    </source>
</evidence>
<dbReference type="CDD" id="cd06225">
    <property type="entry name" value="HAMP"/>
    <property type="match status" value="1"/>
</dbReference>
<keyword evidence="7 14" id="KW-0418">Kinase</keyword>
<protein>
    <recommendedName>
        <fullName evidence="3">histidine kinase</fullName>
        <ecNumber evidence="3">2.7.13.3</ecNumber>
    </recommendedName>
</protein>
<feature type="transmembrane region" description="Helical" evidence="11">
    <location>
        <begin position="154"/>
        <end position="178"/>
    </location>
</feature>
<dbReference type="CDD" id="cd00082">
    <property type="entry name" value="HisKA"/>
    <property type="match status" value="1"/>
</dbReference>
<dbReference type="PRINTS" id="PR00344">
    <property type="entry name" value="BCTRLSENSOR"/>
</dbReference>
<feature type="domain" description="HAMP" evidence="13">
    <location>
        <begin position="178"/>
        <end position="236"/>
    </location>
</feature>
<dbReference type="Gene3D" id="3.30.565.10">
    <property type="entry name" value="Histidine kinase-like ATPase, C-terminal domain"/>
    <property type="match status" value="1"/>
</dbReference>
<dbReference type="PANTHER" id="PTHR45436">
    <property type="entry name" value="SENSOR HISTIDINE KINASE YKOH"/>
    <property type="match status" value="1"/>
</dbReference>
<dbReference type="InterPro" id="IPR036890">
    <property type="entry name" value="HATPase_C_sf"/>
</dbReference>
<dbReference type="PROSITE" id="PS50885">
    <property type="entry name" value="HAMP"/>
    <property type="match status" value="1"/>
</dbReference>
<evidence type="ECO:0000256" key="3">
    <source>
        <dbReference type="ARBA" id="ARBA00012438"/>
    </source>
</evidence>
<dbReference type="GO" id="GO:0000155">
    <property type="term" value="F:phosphorelay sensor kinase activity"/>
    <property type="evidence" value="ECO:0007669"/>
    <property type="project" value="InterPro"/>
</dbReference>
<organism evidence="14 15">
    <name type="scientific">Actinocorallia herbida</name>
    <dbReference type="NCBI Taxonomy" id="58109"/>
    <lineage>
        <taxon>Bacteria</taxon>
        <taxon>Bacillati</taxon>
        <taxon>Actinomycetota</taxon>
        <taxon>Actinomycetes</taxon>
        <taxon>Streptosporangiales</taxon>
        <taxon>Thermomonosporaceae</taxon>
        <taxon>Actinocorallia</taxon>
    </lineage>
</organism>
<dbReference type="OrthoDB" id="9786919at2"/>
<dbReference type="InterPro" id="IPR005467">
    <property type="entry name" value="His_kinase_dom"/>
</dbReference>
<dbReference type="SUPFAM" id="SSF55874">
    <property type="entry name" value="ATPase domain of HSP90 chaperone/DNA topoisomerase II/histidine kinase"/>
    <property type="match status" value="1"/>
</dbReference>
<dbReference type="AlphaFoldDB" id="A0A3N1D3M8"/>
<keyword evidence="5" id="KW-0808">Transferase</keyword>
<evidence type="ECO:0000256" key="1">
    <source>
        <dbReference type="ARBA" id="ARBA00000085"/>
    </source>
</evidence>
<evidence type="ECO:0000313" key="14">
    <source>
        <dbReference type="EMBL" id="ROO88144.1"/>
    </source>
</evidence>
<proteinExistence type="predicted"/>
<comment type="subcellular location">
    <subcellularLocation>
        <location evidence="2">Cell membrane</location>
    </subcellularLocation>
</comment>
<evidence type="ECO:0000313" key="15">
    <source>
        <dbReference type="Proteomes" id="UP000272400"/>
    </source>
</evidence>
<sequence length="448" mass="48733">MNTWSIRTRLTVIATAVMAVLCVVASSLLTLVNHGQAVTHQIERAQGAALKTVHLIKRADLPRVIPPKVAEEGTIQVIDAKGVVAAGTGTLSAQERLSDLIPPADDTTGTGVRCDMPGMPDCKIVVVFRVYEPDGDWYVYSFDDTVPWYISDGFLAQLAIGSLFLLCLTALGTALVVGRALRPVEHIRRAARDIGASVAGGRALGSRIVLPAHHDELRALAVTANEMLDRLESSLRREREFTSNTSHDLRTPVTAMRAELDGAMLHPDETDWASTAERLTVSVDRLQEIIEDLLVLSRLDSGAVGDKERLDLARLVRDELDRRRLDGRIDLEGTPTYVEGSRLNLARLFTNLLDNALRHATSHVTVRIHPDGPYAVLQVENDGDSIPPNMREAVFERFTRLDASRTKDTGGSGLGLAIVREIAHAHQGTATVADTPTGTRIDVTLPLA</sequence>
<keyword evidence="8 11" id="KW-1133">Transmembrane helix</keyword>
<dbReference type="EC" id="2.7.13.3" evidence="3"/>
<dbReference type="GO" id="GO:0005886">
    <property type="term" value="C:plasma membrane"/>
    <property type="evidence" value="ECO:0007669"/>
    <property type="project" value="UniProtKB-SubCell"/>
</dbReference>
<dbReference type="InterPro" id="IPR050428">
    <property type="entry name" value="TCS_sensor_his_kinase"/>
</dbReference>
<feature type="domain" description="Histidine kinase" evidence="12">
    <location>
        <begin position="244"/>
        <end position="448"/>
    </location>
</feature>
<evidence type="ECO:0000256" key="2">
    <source>
        <dbReference type="ARBA" id="ARBA00004236"/>
    </source>
</evidence>
<dbReference type="EMBL" id="RJKE01000001">
    <property type="protein sequence ID" value="ROO88144.1"/>
    <property type="molecule type" value="Genomic_DNA"/>
</dbReference>
<dbReference type="Pfam" id="PF00512">
    <property type="entry name" value="HisKA"/>
    <property type="match status" value="1"/>
</dbReference>
<evidence type="ECO:0000256" key="4">
    <source>
        <dbReference type="ARBA" id="ARBA00022553"/>
    </source>
</evidence>
<dbReference type="InterPro" id="IPR004358">
    <property type="entry name" value="Sig_transdc_His_kin-like_C"/>
</dbReference>
<evidence type="ECO:0000256" key="11">
    <source>
        <dbReference type="SAM" id="Phobius"/>
    </source>
</evidence>
<dbReference type="InterPro" id="IPR003661">
    <property type="entry name" value="HisK_dim/P_dom"/>
</dbReference>
<dbReference type="SUPFAM" id="SSF47384">
    <property type="entry name" value="Homodimeric domain of signal transducing histidine kinase"/>
    <property type="match status" value="1"/>
</dbReference>
<dbReference type="PROSITE" id="PS50109">
    <property type="entry name" value="HIS_KIN"/>
    <property type="match status" value="1"/>
</dbReference>
<dbReference type="InterPro" id="IPR003660">
    <property type="entry name" value="HAMP_dom"/>
</dbReference>
<comment type="caution">
    <text evidence="14">The sequence shown here is derived from an EMBL/GenBank/DDBJ whole genome shotgun (WGS) entry which is preliminary data.</text>
</comment>
<evidence type="ECO:0000256" key="8">
    <source>
        <dbReference type="ARBA" id="ARBA00022989"/>
    </source>
</evidence>
<evidence type="ECO:0000259" key="13">
    <source>
        <dbReference type="PROSITE" id="PS50885"/>
    </source>
</evidence>
<keyword evidence="15" id="KW-1185">Reference proteome</keyword>
<keyword evidence="10 11" id="KW-0472">Membrane</keyword>
<keyword evidence="4" id="KW-0597">Phosphoprotein</keyword>
<evidence type="ECO:0000256" key="5">
    <source>
        <dbReference type="ARBA" id="ARBA00022679"/>
    </source>
</evidence>
<dbReference type="Gene3D" id="1.10.287.130">
    <property type="match status" value="1"/>
</dbReference>
<evidence type="ECO:0000256" key="10">
    <source>
        <dbReference type="ARBA" id="ARBA00023136"/>
    </source>
</evidence>
<accession>A0A3N1D3M8</accession>
<comment type="catalytic activity">
    <reaction evidence="1">
        <text>ATP + protein L-histidine = ADP + protein N-phospho-L-histidine.</text>
        <dbReference type="EC" id="2.7.13.3"/>
    </reaction>
</comment>
<evidence type="ECO:0000256" key="6">
    <source>
        <dbReference type="ARBA" id="ARBA00022692"/>
    </source>
</evidence>
<gene>
    <name evidence="14" type="ORF">EDD29_5804</name>
</gene>
<feature type="transmembrane region" description="Helical" evidence="11">
    <location>
        <begin position="12"/>
        <end position="32"/>
    </location>
</feature>
<reference evidence="14 15" key="1">
    <citation type="submission" date="2018-11" db="EMBL/GenBank/DDBJ databases">
        <title>Sequencing the genomes of 1000 actinobacteria strains.</title>
        <authorList>
            <person name="Klenk H.-P."/>
        </authorList>
    </citation>
    <scope>NUCLEOTIDE SEQUENCE [LARGE SCALE GENOMIC DNA]</scope>
    <source>
        <strain evidence="14 15">DSM 44254</strain>
    </source>
</reference>
<dbReference type="RefSeq" id="WP_123667413.1">
    <property type="nucleotide sequence ID" value="NZ_RJKE01000001.1"/>
</dbReference>
<dbReference type="Proteomes" id="UP000272400">
    <property type="component" value="Unassembled WGS sequence"/>
</dbReference>
<evidence type="ECO:0000259" key="12">
    <source>
        <dbReference type="PROSITE" id="PS50109"/>
    </source>
</evidence>
<dbReference type="InterPro" id="IPR003594">
    <property type="entry name" value="HATPase_dom"/>
</dbReference>
<dbReference type="Pfam" id="PF02518">
    <property type="entry name" value="HATPase_c"/>
    <property type="match status" value="1"/>
</dbReference>